<dbReference type="Gene3D" id="2.60.120.10">
    <property type="entry name" value="Jelly Rolls"/>
    <property type="match status" value="1"/>
</dbReference>
<dbReference type="SUPFAM" id="SSF51182">
    <property type="entry name" value="RmlC-like cupins"/>
    <property type="match status" value="1"/>
</dbReference>
<evidence type="ECO:0000313" key="2">
    <source>
        <dbReference type="EMBL" id="QGX96884.1"/>
    </source>
</evidence>
<proteinExistence type="predicted"/>
<feature type="domain" description="(S)-ureidoglycine aminohydrolase cupin" evidence="1">
    <location>
        <begin position="38"/>
        <end position="111"/>
    </location>
</feature>
<dbReference type="KEGG" id="rom:EI983_00740"/>
<dbReference type="RefSeq" id="WP_157705353.1">
    <property type="nucleotide sequence ID" value="NZ_CP034348.1"/>
</dbReference>
<dbReference type="AlphaFoldDB" id="A0A6I6ILE5"/>
<reference evidence="3" key="1">
    <citation type="submission" date="2018-12" db="EMBL/GenBank/DDBJ databases">
        <title>Complete genome sequence of Roseovarius sp. MME-070.</title>
        <authorList>
            <person name="Nam Y.-D."/>
            <person name="Kang J."/>
            <person name="Chung W.-H."/>
            <person name="Park Y.S."/>
        </authorList>
    </citation>
    <scope>NUCLEOTIDE SEQUENCE [LARGE SCALE GENOMIC DNA]</scope>
    <source>
        <strain evidence="3">MME-070</strain>
    </source>
</reference>
<evidence type="ECO:0000259" key="1">
    <source>
        <dbReference type="Pfam" id="PF05899"/>
    </source>
</evidence>
<name>A0A6I6ILE5_9RHOB</name>
<evidence type="ECO:0000313" key="3">
    <source>
        <dbReference type="Proteomes" id="UP000428330"/>
    </source>
</evidence>
<keyword evidence="3" id="KW-1185">Reference proteome</keyword>
<dbReference type="EMBL" id="CP034348">
    <property type="protein sequence ID" value="QGX96884.1"/>
    <property type="molecule type" value="Genomic_DNA"/>
</dbReference>
<sequence>MNTEIPSIIGAADMELSPAGQRAGADRGDPQVSVAELSNQGGIAVGVWECAPGGWPVVDRPDCEVATILSGRGVITDADGRETAISAGSVVTLPKGWTGRWDIEETVRKVYVIVK</sequence>
<dbReference type="InterPro" id="IPR008579">
    <property type="entry name" value="UGlyAH_Cupin_dom"/>
</dbReference>
<dbReference type="CDD" id="cd02227">
    <property type="entry name" value="cupin_TM1112-like"/>
    <property type="match status" value="1"/>
</dbReference>
<dbReference type="PANTHER" id="PTHR40943:SF1">
    <property type="entry name" value="CYTOPLASMIC PROTEIN"/>
    <property type="match status" value="1"/>
</dbReference>
<dbReference type="Proteomes" id="UP000428330">
    <property type="component" value="Chromosome"/>
</dbReference>
<organism evidence="2 3">
    <name type="scientific">Roseovarius faecimaris</name>
    <dbReference type="NCBI Taxonomy" id="2494550"/>
    <lineage>
        <taxon>Bacteria</taxon>
        <taxon>Pseudomonadati</taxon>
        <taxon>Pseudomonadota</taxon>
        <taxon>Alphaproteobacteria</taxon>
        <taxon>Rhodobacterales</taxon>
        <taxon>Roseobacteraceae</taxon>
        <taxon>Roseovarius</taxon>
    </lineage>
</organism>
<dbReference type="InterPro" id="IPR014710">
    <property type="entry name" value="RmlC-like_jellyroll"/>
</dbReference>
<dbReference type="InterPro" id="IPR011051">
    <property type="entry name" value="RmlC_Cupin_sf"/>
</dbReference>
<gene>
    <name evidence="2" type="ORF">EI983_00740</name>
</gene>
<accession>A0A6I6ILE5</accession>
<dbReference type="OrthoDB" id="9799053at2"/>
<dbReference type="PANTHER" id="PTHR40943">
    <property type="entry name" value="CYTOPLASMIC PROTEIN-RELATED"/>
    <property type="match status" value="1"/>
</dbReference>
<protein>
    <submittedName>
        <fullName evidence="2">DUF861 domain-containing protein</fullName>
    </submittedName>
</protein>
<dbReference type="Pfam" id="PF05899">
    <property type="entry name" value="Cupin_3"/>
    <property type="match status" value="1"/>
</dbReference>